<name>A0A563EGQ0_9PSEU</name>
<dbReference type="PANTHER" id="PTHR33495:SF2">
    <property type="entry name" value="ANTI-SIGMA FACTOR ANTAGONIST TM_1081-RELATED"/>
    <property type="match status" value="1"/>
</dbReference>
<evidence type="ECO:0000256" key="1">
    <source>
        <dbReference type="ARBA" id="ARBA00009013"/>
    </source>
</evidence>
<dbReference type="RefSeq" id="WP_146359759.1">
    <property type="nucleotide sequence ID" value="NZ_VOBR01000040.1"/>
</dbReference>
<organism evidence="4 5">
    <name type="scientific">Lentzea tibetensis</name>
    <dbReference type="NCBI Taxonomy" id="2591470"/>
    <lineage>
        <taxon>Bacteria</taxon>
        <taxon>Bacillati</taxon>
        <taxon>Actinomycetota</taxon>
        <taxon>Actinomycetes</taxon>
        <taxon>Pseudonocardiales</taxon>
        <taxon>Pseudonocardiaceae</taxon>
        <taxon>Lentzea</taxon>
    </lineage>
</organism>
<accession>A0A563EGQ0</accession>
<dbReference type="OrthoDB" id="3688920at2"/>
<dbReference type="AlphaFoldDB" id="A0A563EGQ0"/>
<dbReference type="EMBL" id="VOBR01000040">
    <property type="protein sequence ID" value="TWP45621.1"/>
    <property type="molecule type" value="Genomic_DNA"/>
</dbReference>
<dbReference type="Proteomes" id="UP000316639">
    <property type="component" value="Unassembled WGS sequence"/>
</dbReference>
<dbReference type="InterPro" id="IPR002645">
    <property type="entry name" value="STAS_dom"/>
</dbReference>
<proteinExistence type="inferred from homology"/>
<dbReference type="InterPro" id="IPR003658">
    <property type="entry name" value="Anti-sigma_ant"/>
</dbReference>
<dbReference type="NCBIfam" id="TIGR00377">
    <property type="entry name" value="ant_ant_sig"/>
    <property type="match status" value="1"/>
</dbReference>
<dbReference type="Pfam" id="PF01740">
    <property type="entry name" value="STAS"/>
    <property type="match status" value="1"/>
</dbReference>
<comment type="similarity">
    <text evidence="1 2">Belongs to the anti-sigma-factor antagonist family.</text>
</comment>
<dbReference type="Gene3D" id="3.30.750.24">
    <property type="entry name" value="STAS domain"/>
    <property type="match status" value="1"/>
</dbReference>
<dbReference type="GO" id="GO:0043856">
    <property type="term" value="F:anti-sigma factor antagonist activity"/>
    <property type="evidence" value="ECO:0007669"/>
    <property type="project" value="InterPro"/>
</dbReference>
<evidence type="ECO:0000259" key="3">
    <source>
        <dbReference type="PROSITE" id="PS50801"/>
    </source>
</evidence>
<dbReference type="InterPro" id="IPR036513">
    <property type="entry name" value="STAS_dom_sf"/>
</dbReference>
<feature type="domain" description="STAS" evidence="3">
    <location>
        <begin position="39"/>
        <end position="140"/>
    </location>
</feature>
<dbReference type="CDD" id="cd07043">
    <property type="entry name" value="STAS_anti-anti-sigma_factors"/>
    <property type="match status" value="1"/>
</dbReference>
<keyword evidence="5" id="KW-1185">Reference proteome</keyword>
<dbReference type="SUPFAM" id="SSF52091">
    <property type="entry name" value="SpoIIaa-like"/>
    <property type="match status" value="1"/>
</dbReference>
<protein>
    <recommendedName>
        <fullName evidence="2">Anti-sigma factor antagonist</fullName>
    </recommendedName>
</protein>
<gene>
    <name evidence="4" type="ORF">FKR81_38915</name>
</gene>
<reference evidence="4 5" key="1">
    <citation type="submission" date="2019-07" db="EMBL/GenBank/DDBJ databases">
        <title>Lentzea xizangensis sp. nov., isolated from Qinghai-Tibetan Plateau Soils.</title>
        <authorList>
            <person name="Huang J."/>
        </authorList>
    </citation>
    <scope>NUCLEOTIDE SEQUENCE [LARGE SCALE GENOMIC DNA]</scope>
    <source>
        <strain evidence="4 5">FXJ1.1311</strain>
    </source>
</reference>
<dbReference type="PANTHER" id="PTHR33495">
    <property type="entry name" value="ANTI-SIGMA FACTOR ANTAGONIST TM_1081-RELATED-RELATED"/>
    <property type="match status" value="1"/>
</dbReference>
<dbReference type="PROSITE" id="PS50801">
    <property type="entry name" value="STAS"/>
    <property type="match status" value="1"/>
</dbReference>
<evidence type="ECO:0000256" key="2">
    <source>
        <dbReference type="RuleBase" id="RU003749"/>
    </source>
</evidence>
<evidence type="ECO:0000313" key="5">
    <source>
        <dbReference type="Proteomes" id="UP000316639"/>
    </source>
</evidence>
<comment type="caution">
    <text evidence="4">The sequence shown here is derived from an EMBL/GenBank/DDBJ whole genome shotgun (WGS) entry which is preliminary data.</text>
</comment>
<sequence>MTTVLQHLSTDRIPGATAVRPALHPCAELVTVTARPVLPGAIVLAVRGEVDSSTSQQLQDGLLAHLRPTGPPLVIDLTDVTFLGAAGLTVLVNVSEAAVAARVGLCVVACARSVLLPLRITGLDELFDIHPDITHALLRLGDGPDG</sequence>
<evidence type="ECO:0000313" key="4">
    <source>
        <dbReference type="EMBL" id="TWP45621.1"/>
    </source>
</evidence>